<dbReference type="EMBL" id="NSDM01000016">
    <property type="protein sequence ID" value="MDQ2588165.1"/>
    <property type="molecule type" value="Genomic_DNA"/>
</dbReference>
<dbReference type="InterPro" id="IPR013324">
    <property type="entry name" value="RNA_pol_sigma_r3/r4-like"/>
</dbReference>
<dbReference type="InterPro" id="IPR007627">
    <property type="entry name" value="RNA_pol_sigma70_r2"/>
</dbReference>
<evidence type="ECO:0000313" key="8">
    <source>
        <dbReference type="EMBL" id="MDQ2588165.1"/>
    </source>
</evidence>
<feature type="region of interest" description="Disordered" evidence="5">
    <location>
        <begin position="1"/>
        <end position="22"/>
    </location>
</feature>
<dbReference type="InterPro" id="IPR036388">
    <property type="entry name" value="WH-like_DNA-bd_sf"/>
</dbReference>
<evidence type="ECO:0000256" key="3">
    <source>
        <dbReference type="ARBA" id="ARBA00023082"/>
    </source>
</evidence>
<comment type="caution">
    <text evidence="8">The sequence shown here is derived from an EMBL/GenBank/DDBJ whole genome shotgun (WGS) entry which is preliminary data.</text>
</comment>
<feature type="domain" description="RNA polymerase sigma-70 region 2" evidence="6">
    <location>
        <begin position="44"/>
        <end position="112"/>
    </location>
</feature>
<evidence type="ECO:0000256" key="4">
    <source>
        <dbReference type="ARBA" id="ARBA00023163"/>
    </source>
</evidence>
<keyword evidence="3" id="KW-0731">Sigma factor</keyword>
<feature type="compositionally biased region" description="Basic and acidic residues" evidence="5">
    <location>
        <begin position="13"/>
        <end position="22"/>
    </location>
</feature>
<dbReference type="RefSeq" id="WP_306749803.1">
    <property type="nucleotide sequence ID" value="NZ_NSDM01000016.1"/>
</dbReference>
<dbReference type="NCBIfam" id="TIGR02937">
    <property type="entry name" value="sigma70-ECF"/>
    <property type="match status" value="1"/>
</dbReference>
<keyword evidence="2" id="KW-0805">Transcription regulation</keyword>
<evidence type="ECO:0000256" key="2">
    <source>
        <dbReference type="ARBA" id="ARBA00023015"/>
    </source>
</evidence>
<keyword evidence="4" id="KW-0804">Transcription</keyword>
<dbReference type="InterPro" id="IPR013325">
    <property type="entry name" value="RNA_pol_sigma_r2"/>
</dbReference>
<dbReference type="SUPFAM" id="SSF88659">
    <property type="entry name" value="Sigma3 and sigma4 domains of RNA polymerase sigma factors"/>
    <property type="match status" value="1"/>
</dbReference>
<dbReference type="InterPro" id="IPR013249">
    <property type="entry name" value="RNA_pol_sigma70_r4_t2"/>
</dbReference>
<dbReference type="InterPro" id="IPR014284">
    <property type="entry name" value="RNA_pol_sigma-70_dom"/>
</dbReference>
<feature type="domain" description="RNA polymerase sigma factor 70 region 4 type 2" evidence="7">
    <location>
        <begin position="144"/>
        <end position="196"/>
    </location>
</feature>
<dbReference type="Gene3D" id="1.10.10.10">
    <property type="entry name" value="Winged helix-like DNA-binding domain superfamily/Winged helix DNA-binding domain"/>
    <property type="match status" value="1"/>
</dbReference>
<dbReference type="SUPFAM" id="SSF88946">
    <property type="entry name" value="Sigma2 domain of RNA polymerase sigma factors"/>
    <property type="match status" value="1"/>
</dbReference>
<dbReference type="Proteomes" id="UP001225605">
    <property type="component" value="Unassembled WGS sequence"/>
</dbReference>
<evidence type="ECO:0000259" key="7">
    <source>
        <dbReference type="Pfam" id="PF08281"/>
    </source>
</evidence>
<reference evidence="8 9" key="1">
    <citation type="submission" date="2017-06" db="EMBL/GenBank/DDBJ databases">
        <title>Cultured bacterium strain Saccharothrix yanglingensis Hhs.015.</title>
        <authorList>
            <person name="Xia Y."/>
        </authorList>
    </citation>
    <scope>NUCLEOTIDE SEQUENCE [LARGE SCALE GENOMIC DNA]</scope>
    <source>
        <strain evidence="8 9">Hhs.015</strain>
    </source>
</reference>
<dbReference type="InterPro" id="IPR039425">
    <property type="entry name" value="RNA_pol_sigma-70-like"/>
</dbReference>
<dbReference type="Pfam" id="PF08281">
    <property type="entry name" value="Sigma70_r4_2"/>
    <property type="match status" value="1"/>
</dbReference>
<evidence type="ECO:0000256" key="1">
    <source>
        <dbReference type="ARBA" id="ARBA00010641"/>
    </source>
</evidence>
<protein>
    <submittedName>
        <fullName evidence="8">RNA polymerase subunit sigma-70</fullName>
    </submittedName>
</protein>
<organism evidence="8 9">
    <name type="scientific">Saccharothrix yanglingensis</name>
    <dbReference type="NCBI Taxonomy" id="659496"/>
    <lineage>
        <taxon>Bacteria</taxon>
        <taxon>Bacillati</taxon>
        <taxon>Actinomycetota</taxon>
        <taxon>Actinomycetes</taxon>
        <taxon>Pseudonocardiales</taxon>
        <taxon>Pseudonocardiaceae</taxon>
        <taxon>Saccharothrix</taxon>
    </lineage>
</organism>
<dbReference type="PANTHER" id="PTHR43133:SF25">
    <property type="entry name" value="RNA POLYMERASE SIGMA FACTOR RFAY-RELATED"/>
    <property type="match status" value="1"/>
</dbReference>
<sequence>MTTRATGVTAPTDAREGPPPEGDRELWLRATSRGPDADAAFTALFERHAEAVWNYAYRLTASWSSADDLLSATFLTAWRLRSRVVLARESARPWLFTVTANLARDERRAGARLVRLLRRLGAREPHADHAEGVADSDVAARRLRAVLAAVERLPRAEREITRLCLLGGMSAADASRLLGITEATVRSRVSRARARLRDLTQGDDDA</sequence>
<keyword evidence="9" id="KW-1185">Reference proteome</keyword>
<dbReference type="Pfam" id="PF04542">
    <property type="entry name" value="Sigma70_r2"/>
    <property type="match status" value="1"/>
</dbReference>
<comment type="similarity">
    <text evidence="1">Belongs to the sigma-70 factor family. ECF subfamily.</text>
</comment>
<dbReference type="PANTHER" id="PTHR43133">
    <property type="entry name" value="RNA POLYMERASE ECF-TYPE SIGMA FACTO"/>
    <property type="match status" value="1"/>
</dbReference>
<accession>A0ABU0X7R1</accession>
<evidence type="ECO:0000313" key="9">
    <source>
        <dbReference type="Proteomes" id="UP001225605"/>
    </source>
</evidence>
<name>A0ABU0X7R1_9PSEU</name>
<evidence type="ECO:0000256" key="5">
    <source>
        <dbReference type="SAM" id="MobiDB-lite"/>
    </source>
</evidence>
<evidence type="ECO:0000259" key="6">
    <source>
        <dbReference type="Pfam" id="PF04542"/>
    </source>
</evidence>
<dbReference type="Gene3D" id="1.10.1740.10">
    <property type="match status" value="1"/>
</dbReference>
<gene>
    <name evidence="8" type="ORF">CKY47_30210</name>
</gene>
<proteinExistence type="inferred from homology"/>